<feature type="compositionally biased region" description="Polar residues" evidence="1">
    <location>
        <begin position="134"/>
        <end position="143"/>
    </location>
</feature>
<sequence length="317" mass="32734">MNVQGGGARGARWNDEEQRWETGSPGPAPYTSPPPTKPGFVPGQGSAPPPGADFFTDETADATNSPAYPPPTSPPPYPSSHAPAAPGAGPSAARMRAWSTPVVVGAAVAVVAAGFGGGWLLWGGDDTTVRSDTHTSASPTAPSQAPDGATAPPGVPSGTTASGSPSGALPSGYRLARDSAGFSIAVPEGWQRTQRKDGVFYTAPDERYLLQVFEITEPDITPREALEGTSRDLAGKPGYVQMSLGPVPDIGLSTGATELVYAYDSEKLGVRARVTDRAFTVPDGRQFAVLVLGPDADWPAQARIQQTALRHFSPSAS</sequence>
<evidence type="ECO:0000256" key="1">
    <source>
        <dbReference type="SAM" id="MobiDB-lite"/>
    </source>
</evidence>
<dbReference type="Proteomes" id="UP000829494">
    <property type="component" value="Chromosome"/>
</dbReference>
<dbReference type="RefSeq" id="WP_003983186.1">
    <property type="nucleotide sequence ID" value="NZ_CP043497.1"/>
</dbReference>
<evidence type="ECO:0008006" key="5">
    <source>
        <dbReference type="Google" id="ProtNLM"/>
    </source>
</evidence>
<keyword evidence="2" id="KW-0812">Transmembrane</keyword>
<feature type="compositionally biased region" description="Low complexity" evidence="1">
    <location>
        <begin position="79"/>
        <end position="92"/>
    </location>
</feature>
<evidence type="ECO:0000256" key="2">
    <source>
        <dbReference type="SAM" id="Phobius"/>
    </source>
</evidence>
<accession>A0ABY3YZS6</accession>
<feature type="region of interest" description="Disordered" evidence="1">
    <location>
        <begin position="1"/>
        <end position="92"/>
    </location>
</feature>
<feature type="region of interest" description="Disordered" evidence="1">
    <location>
        <begin position="130"/>
        <end position="172"/>
    </location>
</feature>
<feature type="compositionally biased region" description="Low complexity" evidence="1">
    <location>
        <begin position="156"/>
        <end position="172"/>
    </location>
</feature>
<reference evidence="3 4" key="1">
    <citation type="submission" date="2022-03" db="EMBL/GenBank/DDBJ databases">
        <title>Complete genome of Streptomyces rimosus ssp. rimosus R7 (=ATCC 10970).</title>
        <authorList>
            <person name="Beganovic S."/>
            <person name="Ruckert C."/>
            <person name="Busche T."/>
            <person name="Kalinowski J."/>
            <person name="Wittmann C."/>
        </authorList>
    </citation>
    <scope>NUCLEOTIDE SEQUENCE [LARGE SCALE GENOMIC DNA]</scope>
    <source>
        <strain evidence="3 4">R7</strain>
    </source>
</reference>
<feature type="compositionally biased region" description="Pro residues" evidence="1">
    <location>
        <begin position="26"/>
        <end position="37"/>
    </location>
</feature>
<protein>
    <recommendedName>
        <fullName evidence="5">Serine/arginine repetitive matrix protein 2</fullName>
    </recommendedName>
</protein>
<dbReference type="GeneID" id="66857368"/>
<proteinExistence type="predicted"/>
<keyword evidence="2" id="KW-0472">Membrane</keyword>
<feature type="transmembrane region" description="Helical" evidence="2">
    <location>
        <begin position="102"/>
        <end position="122"/>
    </location>
</feature>
<gene>
    <name evidence="3" type="ORF">SRIMR7_15360</name>
</gene>
<keyword evidence="4" id="KW-1185">Reference proteome</keyword>
<evidence type="ECO:0000313" key="3">
    <source>
        <dbReference type="EMBL" id="UNZ03536.1"/>
    </source>
</evidence>
<feature type="compositionally biased region" description="Pro residues" evidence="1">
    <location>
        <begin position="67"/>
        <end position="78"/>
    </location>
</feature>
<organism evidence="3 4">
    <name type="scientific">Streptomyces rimosus subsp. rimosus</name>
    <dbReference type="NCBI Taxonomy" id="132474"/>
    <lineage>
        <taxon>Bacteria</taxon>
        <taxon>Bacillati</taxon>
        <taxon>Actinomycetota</taxon>
        <taxon>Actinomycetes</taxon>
        <taxon>Kitasatosporales</taxon>
        <taxon>Streptomycetaceae</taxon>
        <taxon>Streptomyces</taxon>
    </lineage>
</organism>
<name>A0ABY3YZS6_STRRM</name>
<dbReference type="EMBL" id="CP094298">
    <property type="protein sequence ID" value="UNZ03536.1"/>
    <property type="molecule type" value="Genomic_DNA"/>
</dbReference>
<keyword evidence="2" id="KW-1133">Transmembrane helix</keyword>
<evidence type="ECO:0000313" key="4">
    <source>
        <dbReference type="Proteomes" id="UP000829494"/>
    </source>
</evidence>